<keyword evidence="7" id="KW-1133">Transmembrane helix</keyword>
<dbReference type="PANTHER" id="PTHR30563:SF0">
    <property type="entry name" value="DNA RECOMBINATION PROTEIN RMUC"/>
    <property type="match status" value="1"/>
</dbReference>
<name>A0ABU0LDG1_XANAG</name>
<gene>
    <name evidence="8" type="ORF">QOZ94_001975</name>
</gene>
<comment type="similarity">
    <text evidence="2">Belongs to the RmuC family.</text>
</comment>
<dbReference type="EMBL" id="JAUSVY010000004">
    <property type="protein sequence ID" value="MDQ0505179.1"/>
    <property type="molecule type" value="Genomic_DNA"/>
</dbReference>
<evidence type="ECO:0000256" key="6">
    <source>
        <dbReference type="SAM" id="Coils"/>
    </source>
</evidence>
<protein>
    <recommendedName>
        <fullName evidence="3">DNA recombination protein RmuC homolog</fullName>
    </recommendedName>
</protein>
<comment type="caution">
    <text evidence="8">The sequence shown here is derived from an EMBL/GenBank/DDBJ whole genome shotgun (WGS) entry which is preliminary data.</text>
</comment>
<dbReference type="Pfam" id="PF02646">
    <property type="entry name" value="RmuC"/>
    <property type="match status" value="1"/>
</dbReference>
<keyword evidence="7" id="KW-0812">Transmembrane</keyword>
<evidence type="ECO:0000256" key="4">
    <source>
        <dbReference type="ARBA" id="ARBA00023054"/>
    </source>
</evidence>
<dbReference type="Proteomes" id="UP001241747">
    <property type="component" value="Unassembled WGS sequence"/>
</dbReference>
<organism evidence="8 9">
    <name type="scientific">Xanthobacter agilis</name>
    <dbReference type="NCBI Taxonomy" id="47492"/>
    <lineage>
        <taxon>Bacteria</taxon>
        <taxon>Pseudomonadati</taxon>
        <taxon>Pseudomonadota</taxon>
        <taxon>Alphaproteobacteria</taxon>
        <taxon>Hyphomicrobiales</taxon>
        <taxon>Xanthobacteraceae</taxon>
        <taxon>Xanthobacter</taxon>
    </lineage>
</organism>
<keyword evidence="9" id="KW-1185">Reference proteome</keyword>
<comment type="function">
    <text evidence="1">Involved in DNA recombination.</text>
</comment>
<evidence type="ECO:0000256" key="1">
    <source>
        <dbReference type="ARBA" id="ARBA00003416"/>
    </source>
</evidence>
<reference evidence="8 9" key="1">
    <citation type="submission" date="2023-07" db="EMBL/GenBank/DDBJ databases">
        <title>Genomic Encyclopedia of Type Strains, Phase IV (KMG-IV): sequencing the most valuable type-strain genomes for metagenomic binning, comparative biology and taxonomic classification.</title>
        <authorList>
            <person name="Goeker M."/>
        </authorList>
    </citation>
    <scope>NUCLEOTIDE SEQUENCE [LARGE SCALE GENOMIC DNA]</scope>
    <source>
        <strain evidence="8 9">DSM 3770</strain>
    </source>
</reference>
<proteinExistence type="inferred from homology"/>
<evidence type="ECO:0000313" key="9">
    <source>
        <dbReference type="Proteomes" id="UP001241747"/>
    </source>
</evidence>
<sequence length="381" mass="41564">MSDVLFSLAGHPVPMGEALAAILAVGLALLAAGLWRGATARATRAAEEALRAQEFDRRMRDLARIQHETAGRVQSLAEVLSQRQSELARAVAERLDATSYRIGESMSASARATHESLTRIAERLVMVEKAERSLSDLSAQVVSLRDTLANKQARGAFGQARMEALISDGLPKDSFAFQYTLSNGRRPDCAIFLPGDARPLAIDAKFPLESVTAFREAPTAEARKVATARLKADLMKHVNDVAERYLLPGETQDIALIFVPSESVYGEIQEHFDAVVQAAFRARVVLVSPTLLMLAVQLVQAIAKDARMRAEADHIRTEVGALVEDVARLRERVGELSRHFGQVGDDVAKVLISADKIAKRGMRLEQLEFTAPLHPESGQNV</sequence>
<accession>A0ABU0LDG1</accession>
<dbReference type="InterPro" id="IPR003798">
    <property type="entry name" value="DNA_recombination_RmuC"/>
</dbReference>
<evidence type="ECO:0000256" key="3">
    <source>
        <dbReference type="ARBA" id="ARBA00021840"/>
    </source>
</evidence>
<feature type="transmembrane region" description="Helical" evidence="7">
    <location>
        <begin position="18"/>
        <end position="35"/>
    </location>
</feature>
<keyword evidence="7" id="KW-0472">Membrane</keyword>
<evidence type="ECO:0000256" key="5">
    <source>
        <dbReference type="ARBA" id="ARBA00023172"/>
    </source>
</evidence>
<evidence type="ECO:0000313" key="8">
    <source>
        <dbReference type="EMBL" id="MDQ0505179.1"/>
    </source>
</evidence>
<evidence type="ECO:0000256" key="2">
    <source>
        <dbReference type="ARBA" id="ARBA00009840"/>
    </source>
</evidence>
<evidence type="ECO:0000256" key="7">
    <source>
        <dbReference type="SAM" id="Phobius"/>
    </source>
</evidence>
<feature type="coiled-coil region" evidence="6">
    <location>
        <begin position="127"/>
        <end position="154"/>
    </location>
</feature>
<dbReference type="PANTHER" id="PTHR30563">
    <property type="entry name" value="DNA RECOMBINATION PROTEIN RMUC"/>
    <property type="match status" value="1"/>
</dbReference>
<dbReference type="RefSeq" id="WP_237344364.1">
    <property type="nucleotide sequence ID" value="NZ_JABWGX010000004.1"/>
</dbReference>
<keyword evidence="4 6" id="KW-0175">Coiled coil</keyword>
<keyword evidence="5" id="KW-0233">DNA recombination</keyword>